<feature type="region of interest" description="Disordered" evidence="2">
    <location>
        <begin position="1"/>
        <end position="24"/>
    </location>
</feature>
<dbReference type="InterPro" id="IPR010656">
    <property type="entry name" value="DctM"/>
</dbReference>
<proteinExistence type="predicted"/>
<feature type="transmembrane region" description="Helical" evidence="3">
    <location>
        <begin position="146"/>
        <end position="163"/>
    </location>
</feature>
<keyword evidence="3" id="KW-0812">Transmembrane</keyword>
<comment type="function">
    <text evidence="1">Part of the tripartite ATP-independent periplasmic (TRAP) transport system.</text>
</comment>
<dbReference type="NCBIfam" id="TIGR02123">
    <property type="entry name" value="TRAP_fused"/>
    <property type="match status" value="1"/>
</dbReference>
<dbReference type="PANTHER" id="PTHR43849">
    <property type="entry name" value="BLL3936 PROTEIN"/>
    <property type="match status" value="1"/>
</dbReference>
<evidence type="ECO:0000256" key="1">
    <source>
        <dbReference type="RuleBase" id="RU369079"/>
    </source>
</evidence>
<dbReference type="GO" id="GO:0005886">
    <property type="term" value="C:plasma membrane"/>
    <property type="evidence" value="ECO:0007669"/>
    <property type="project" value="UniProtKB-SubCell"/>
</dbReference>
<gene>
    <name evidence="5" type="primary">dctM</name>
    <name evidence="5" type="ORF">LOKVESSMR4R_00540</name>
</gene>
<dbReference type="STRING" id="1122181.GCA_000382265_02864"/>
<feature type="transmembrane region" description="Helical" evidence="3">
    <location>
        <begin position="60"/>
        <end position="78"/>
    </location>
</feature>
<feature type="transmembrane region" description="Helical" evidence="3">
    <location>
        <begin position="397"/>
        <end position="418"/>
    </location>
</feature>
<evidence type="ECO:0000313" key="5">
    <source>
        <dbReference type="EMBL" id="ART99877.1"/>
    </source>
</evidence>
<dbReference type="PANTHER" id="PTHR43849:SF2">
    <property type="entry name" value="BLL3936 PROTEIN"/>
    <property type="match status" value="1"/>
</dbReference>
<organism evidence="5 6">
    <name type="scientific">Yoonia vestfoldensis</name>
    <dbReference type="NCBI Taxonomy" id="245188"/>
    <lineage>
        <taxon>Bacteria</taxon>
        <taxon>Pseudomonadati</taxon>
        <taxon>Pseudomonadota</taxon>
        <taxon>Alphaproteobacteria</taxon>
        <taxon>Rhodobacterales</taxon>
        <taxon>Paracoccaceae</taxon>
        <taxon>Yoonia</taxon>
    </lineage>
</organism>
<comment type="subcellular location">
    <subcellularLocation>
        <location evidence="1">Cell inner membrane</location>
        <topology evidence="1">Multi-pass membrane protein</topology>
    </subcellularLocation>
</comment>
<feature type="domain" description="TRAP C4-dicarboxylate transport system permease DctM subunit" evidence="4">
    <location>
        <begin position="134"/>
        <end position="594"/>
    </location>
</feature>
<reference evidence="5 6" key="1">
    <citation type="submission" date="2017-05" db="EMBL/GenBank/DDBJ databases">
        <title>Genome Sequence of Loktanella vestfoldensis Strain SMR4r Isolated from a Culture of the Diatom Skeletonema marinoi.</title>
        <authorList>
            <person name="Topel M."/>
            <person name="Pinder M.I.M."/>
            <person name="Johansson O.N."/>
            <person name="Kourtchenko O."/>
            <person name="Godhe A."/>
            <person name="Clarke A.K."/>
        </authorList>
    </citation>
    <scope>NUCLEOTIDE SEQUENCE [LARGE SCALE GENOMIC DNA]</scope>
    <source>
        <strain evidence="5 6">SMR4r</strain>
    </source>
</reference>
<evidence type="ECO:0000256" key="2">
    <source>
        <dbReference type="SAM" id="MobiDB-lite"/>
    </source>
</evidence>
<keyword evidence="1" id="KW-0813">Transport</keyword>
<dbReference type="EMBL" id="CP021431">
    <property type="protein sequence ID" value="ART99877.1"/>
    <property type="molecule type" value="Genomic_DNA"/>
</dbReference>
<sequence>MTSQTSDTSHTDQADSDLPPTLRSADAVQPRPILWTITLVAITMSLFQMYTAGIEPLGLFYQRSAHLGFVLFLAFLIFPVTGTTRPRGSIGWIIDAICLTAAFLSGFYIFYFLDDIINRAGWWSRTDIVMGIIATLAVLEASRRVVGLGMTIIGLIAIAYALAGPRGALPWLGEWMPGILSHRGASVDRLVGQLYLGQEGIFGLPLGVAATYVFMFVLFGAFLEVTGAGKFFIDLAFAATGRKAGGPAKAAVIASAGMGSISGSAIANVVTTGAFTIPLMKKLGYKPKEAGGIEAAASTGGQITPPLMGAGAFLISEYTNVPYIDIVMVSIFPAILYLGTVYLFVHLVAMKAGMTGLSAADLPIVRHVLAAGWQFIVPLVVLIYLLVNNISPTRVGFWAILSVIAVTALRAGVTLILLDPQNGKPLTAERLRDALWRGIRLIAQALELGARNAVAVSVACAVAGIIVGVVGLTGLGLKFSSMMISLSGGSLPLALIFVLLASLILGMGLPVTAAYIVLIVLVGPALHNEFGVPLLIAHLVVFWYSQDSNVTPPIALAGFAGAAIAGSKPMETSMQAWKYAKGLYLIPAFMVFNPEIIMGGETWYVIWTGIIIVIGLVGFAAAIEGYLFTWMDNLSRLLVVPGVIAIFNPDTMIETAGAMVVLGLLGWNWLKSRRVQSVTRTG</sequence>
<accession>A0A1Y0E8Q0</accession>
<name>A0A1Y0E8Q0_9RHOB</name>
<dbReference type="Proteomes" id="UP000195273">
    <property type="component" value="Chromosome"/>
</dbReference>
<dbReference type="GO" id="GO:0022857">
    <property type="term" value="F:transmembrane transporter activity"/>
    <property type="evidence" value="ECO:0007669"/>
    <property type="project" value="UniProtKB-UniRule"/>
</dbReference>
<feature type="transmembrane region" description="Helical" evidence="3">
    <location>
        <begin position="33"/>
        <end position="54"/>
    </location>
</feature>
<evidence type="ECO:0000256" key="3">
    <source>
        <dbReference type="SAM" id="Phobius"/>
    </source>
</evidence>
<evidence type="ECO:0000313" key="6">
    <source>
        <dbReference type="Proteomes" id="UP000195273"/>
    </source>
</evidence>
<feature type="transmembrane region" description="Helical" evidence="3">
    <location>
        <begin position="489"/>
        <end position="509"/>
    </location>
</feature>
<dbReference type="KEGG" id="lvs:LOKVESSMR4R_00540"/>
<feature type="transmembrane region" description="Helical" evidence="3">
    <location>
        <begin position="550"/>
        <end position="567"/>
    </location>
</feature>
<feature type="transmembrane region" description="Helical" evidence="3">
    <location>
        <begin position="90"/>
        <end position="110"/>
    </location>
</feature>
<feature type="transmembrane region" description="Helical" evidence="3">
    <location>
        <begin position="651"/>
        <end position="670"/>
    </location>
</feature>
<keyword evidence="1" id="KW-0997">Cell inner membrane</keyword>
<dbReference type="InterPro" id="IPR011853">
    <property type="entry name" value="TRAP_DctM-Dct_fused"/>
</dbReference>
<dbReference type="AlphaFoldDB" id="A0A1Y0E8Q0"/>
<feature type="transmembrane region" description="Helical" evidence="3">
    <location>
        <begin position="201"/>
        <end position="223"/>
    </location>
</feature>
<evidence type="ECO:0000259" key="4">
    <source>
        <dbReference type="Pfam" id="PF06808"/>
    </source>
</evidence>
<keyword evidence="3" id="KW-1133">Transmembrane helix</keyword>
<dbReference type="RefSeq" id="WP_087206184.1">
    <property type="nucleotide sequence ID" value="NZ_CP021431.1"/>
</dbReference>
<feature type="transmembrane region" description="Helical" evidence="3">
    <location>
        <begin position="122"/>
        <end position="139"/>
    </location>
</feature>
<keyword evidence="6" id="KW-1185">Reference proteome</keyword>
<protein>
    <submittedName>
        <fullName evidence="5">C4-dicarboxylate TRAP transporter large permease protein DctM</fullName>
    </submittedName>
</protein>
<feature type="transmembrane region" description="Helical" evidence="3">
    <location>
        <begin position="323"/>
        <end position="344"/>
    </location>
</feature>
<keyword evidence="3" id="KW-0472">Membrane</keyword>
<dbReference type="OrthoDB" id="9759894at2"/>
<feature type="transmembrane region" description="Helical" evidence="3">
    <location>
        <begin position="364"/>
        <end position="385"/>
    </location>
</feature>
<feature type="transmembrane region" description="Helical" evidence="3">
    <location>
        <begin position="579"/>
        <end position="597"/>
    </location>
</feature>
<feature type="transmembrane region" description="Helical" evidence="3">
    <location>
        <begin position="515"/>
        <end position="543"/>
    </location>
</feature>
<feature type="transmembrane region" description="Helical" evidence="3">
    <location>
        <begin position="454"/>
        <end position="477"/>
    </location>
</feature>
<keyword evidence="1" id="KW-1003">Cell membrane</keyword>
<dbReference type="Pfam" id="PF06808">
    <property type="entry name" value="DctM"/>
    <property type="match status" value="1"/>
</dbReference>
<feature type="transmembrane region" description="Helical" evidence="3">
    <location>
        <begin position="604"/>
        <end position="631"/>
    </location>
</feature>